<evidence type="ECO:0000256" key="1">
    <source>
        <dbReference type="SAM" id="Phobius"/>
    </source>
</evidence>
<keyword evidence="1" id="KW-0812">Transmembrane</keyword>
<reference evidence="2 3" key="1">
    <citation type="submission" date="2020-02" db="EMBL/GenBank/DDBJ databases">
        <title>Draft genome sequence of two Spirosoma agri KCTC 52727 and Spirosoma terrae KCTC 52035.</title>
        <authorList>
            <person name="Rojas J."/>
            <person name="Ambika Manirajan B."/>
            <person name="Suarez C."/>
            <person name="Ratering S."/>
            <person name="Schnell S."/>
        </authorList>
    </citation>
    <scope>NUCLEOTIDE SEQUENCE [LARGE SCALE GENOMIC DNA]</scope>
    <source>
        <strain evidence="2 3">KCTC 52035</strain>
    </source>
</reference>
<sequence>MKTLLIFGTIAFAVFIGCILYYRITFINRCPNCKQANSQERIARPLLFKSLLFFIPSRAYICYACMKRFVVIGHAEKAKTVATEKKLEV</sequence>
<proteinExistence type="predicted"/>
<feature type="transmembrane region" description="Helical" evidence="1">
    <location>
        <begin position="6"/>
        <end position="24"/>
    </location>
</feature>
<dbReference type="RefSeq" id="WP_163954426.1">
    <property type="nucleotide sequence ID" value="NZ_JAAFZH010000016.1"/>
</dbReference>
<protein>
    <submittedName>
        <fullName evidence="2">Uncharacterized protein</fullName>
    </submittedName>
</protein>
<dbReference type="Proteomes" id="UP000474175">
    <property type="component" value="Unassembled WGS sequence"/>
</dbReference>
<accession>A0A6L9LCL6</accession>
<dbReference type="PROSITE" id="PS51257">
    <property type="entry name" value="PROKAR_LIPOPROTEIN"/>
    <property type="match status" value="1"/>
</dbReference>
<gene>
    <name evidence="2" type="ORF">GK108_25640</name>
</gene>
<dbReference type="EMBL" id="JAAFZH010000016">
    <property type="protein sequence ID" value="NDU98294.1"/>
    <property type="molecule type" value="Genomic_DNA"/>
</dbReference>
<comment type="caution">
    <text evidence="2">The sequence shown here is derived from an EMBL/GenBank/DDBJ whole genome shotgun (WGS) entry which is preliminary data.</text>
</comment>
<keyword evidence="3" id="KW-1185">Reference proteome</keyword>
<evidence type="ECO:0000313" key="3">
    <source>
        <dbReference type="Proteomes" id="UP000474175"/>
    </source>
</evidence>
<keyword evidence="1" id="KW-1133">Transmembrane helix</keyword>
<evidence type="ECO:0000313" key="2">
    <source>
        <dbReference type="EMBL" id="NDU98294.1"/>
    </source>
</evidence>
<dbReference type="AlphaFoldDB" id="A0A6L9LCL6"/>
<organism evidence="2 3">
    <name type="scientific">Spirosoma terrae</name>
    <dbReference type="NCBI Taxonomy" id="1968276"/>
    <lineage>
        <taxon>Bacteria</taxon>
        <taxon>Pseudomonadati</taxon>
        <taxon>Bacteroidota</taxon>
        <taxon>Cytophagia</taxon>
        <taxon>Cytophagales</taxon>
        <taxon>Cytophagaceae</taxon>
        <taxon>Spirosoma</taxon>
    </lineage>
</organism>
<name>A0A6L9LCL6_9BACT</name>
<keyword evidence="1" id="KW-0472">Membrane</keyword>